<organism evidence="3 4">
    <name type="scientific">Phytophthora infestans (strain T30-4)</name>
    <name type="common">Potato late blight agent</name>
    <dbReference type="NCBI Taxonomy" id="403677"/>
    <lineage>
        <taxon>Eukaryota</taxon>
        <taxon>Sar</taxon>
        <taxon>Stramenopiles</taxon>
        <taxon>Oomycota</taxon>
        <taxon>Peronosporomycetes</taxon>
        <taxon>Peronosporales</taxon>
        <taxon>Peronosporaceae</taxon>
        <taxon>Phytophthora</taxon>
    </lineage>
</organism>
<proteinExistence type="predicted"/>
<protein>
    <submittedName>
        <fullName evidence="3">Cys-rich secreted peptide protein, putative</fullName>
    </submittedName>
</protein>
<evidence type="ECO:0000256" key="1">
    <source>
        <dbReference type="SAM" id="SignalP"/>
    </source>
</evidence>
<name>D0N0J3_PHYIT</name>
<feature type="signal peptide" evidence="1">
    <location>
        <begin position="1"/>
        <end position="23"/>
    </location>
</feature>
<evidence type="ECO:0000313" key="4">
    <source>
        <dbReference type="Proteomes" id="UP000006643"/>
    </source>
</evidence>
<reference evidence="3" key="1">
    <citation type="submission" date="2006-10" db="EMBL/GenBank/DDBJ databases">
        <title>Annotation of Phytophthora infestans T30-4.</title>
        <authorList>
            <consortium name="The Broad Institute Genome Sequencing Platform"/>
            <person name="Nusbaum C."/>
            <person name="Haas B."/>
            <person name="Kamoun S."/>
            <person name="Fry W."/>
            <person name="Judelson H."/>
            <person name="Ristaino J."/>
            <person name="Govers F."/>
            <person name="Whisson S."/>
            <person name="Birch P."/>
            <person name="Birren B."/>
            <person name="Lander E."/>
            <person name="Galagan J."/>
            <person name="Zody M."/>
            <person name="Devon K."/>
            <person name="O'Neil K."/>
            <person name="Zembek L."/>
            <person name="Anderson S."/>
            <person name="Jaffe D."/>
            <person name="Butler J."/>
            <person name="Alvarez P."/>
            <person name="Gnerre S."/>
            <person name="Grabherr M."/>
            <person name="Mauceli E."/>
            <person name="Brockman W."/>
            <person name="Young S."/>
            <person name="LaButti K."/>
            <person name="Sykes S."/>
            <person name="DeCaprio D."/>
            <person name="Crawford M."/>
            <person name="Koehrsen M."/>
            <person name="Engels R."/>
            <person name="Montgomery P."/>
            <person name="Pearson M."/>
            <person name="Howarth C."/>
            <person name="Larson L."/>
            <person name="White J."/>
            <person name="O'Leary S."/>
            <person name="Kodira C."/>
            <person name="Zeng Q."/>
            <person name="Yandava C."/>
            <person name="Alvarado L."/>
        </authorList>
    </citation>
    <scope>NUCLEOTIDE SEQUENCE</scope>
    <source>
        <strain evidence="3">T30-4</strain>
    </source>
</reference>
<reference evidence="4" key="2">
    <citation type="journal article" date="2009" name="Nature">
        <title>Genome sequence and analysis of the Irish potato famine pathogen Phytophthora infestans.</title>
        <authorList>
            <consortium name="The Broad Institute Genome Sequencing Platform"/>
            <person name="Haas B.J."/>
            <person name="Kamoun S."/>
            <person name="Zody M.C."/>
            <person name="Jiang R.H."/>
            <person name="Handsaker R.E."/>
            <person name="Cano L.M."/>
            <person name="Grabherr M."/>
            <person name="Kodira C.D."/>
            <person name="Raffaele S."/>
            <person name="Torto-Alalibo T."/>
            <person name="Bozkurt T.O."/>
            <person name="Ah-Fong A.M."/>
            <person name="Alvarado L."/>
            <person name="Anderson V.L."/>
            <person name="Armstrong M.R."/>
            <person name="Avrova A."/>
            <person name="Baxter L."/>
            <person name="Beynon J."/>
            <person name="Boevink P.C."/>
            <person name="Bollmann S.R."/>
            <person name="Bos J.I."/>
            <person name="Bulone V."/>
            <person name="Cai G."/>
            <person name="Cakir C."/>
            <person name="Carrington J.C."/>
            <person name="Chawner M."/>
            <person name="Conti L."/>
            <person name="Costanzo S."/>
            <person name="Ewan R."/>
            <person name="Fahlgren N."/>
            <person name="Fischbach M.A."/>
            <person name="Fugelstad J."/>
            <person name="Gilroy E.M."/>
            <person name="Gnerre S."/>
            <person name="Green P.J."/>
            <person name="Grenville-Briggs L.J."/>
            <person name="Griffith J."/>
            <person name="Grunwald N.J."/>
            <person name="Horn K."/>
            <person name="Horner N.R."/>
            <person name="Hu C.H."/>
            <person name="Huitema E."/>
            <person name="Jeong D.H."/>
            <person name="Jones A.M."/>
            <person name="Jones J.D."/>
            <person name="Jones R.W."/>
            <person name="Karlsson E.K."/>
            <person name="Kunjeti S.G."/>
            <person name="Lamour K."/>
            <person name="Liu Z."/>
            <person name="Ma L."/>
            <person name="Maclean D."/>
            <person name="Chibucos M.C."/>
            <person name="McDonald H."/>
            <person name="McWalters J."/>
            <person name="Meijer H.J."/>
            <person name="Morgan W."/>
            <person name="Morris P.F."/>
            <person name="Munro C.A."/>
            <person name="O'Neill K."/>
            <person name="Ospina-Giraldo M."/>
            <person name="Pinzon A."/>
            <person name="Pritchard L."/>
            <person name="Ramsahoye B."/>
            <person name="Ren Q."/>
            <person name="Restrepo S."/>
            <person name="Roy S."/>
            <person name="Sadanandom A."/>
            <person name="Savidor A."/>
            <person name="Schornack S."/>
            <person name="Schwartz D.C."/>
            <person name="Schumann U.D."/>
            <person name="Schwessinger B."/>
            <person name="Seyer L."/>
            <person name="Sharpe T."/>
            <person name="Silvar C."/>
            <person name="Song J."/>
            <person name="Studholme D.J."/>
            <person name="Sykes S."/>
            <person name="Thines M."/>
            <person name="van de Vondervoort P.J."/>
            <person name="Phuntumart V."/>
            <person name="Wawra S."/>
            <person name="Weide R."/>
            <person name="Win J."/>
            <person name="Young C."/>
            <person name="Zhou S."/>
            <person name="Fry W."/>
            <person name="Meyers B.C."/>
            <person name="van West P."/>
            <person name="Ristaino J."/>
            <person name="Govers F."/>
            <person name="Birch P.R."/>
            <person name="Whisson S.C."/>
            <person name="Judelson H.S."/>
            <person name="Nusbaum C."/>
        </authorList>
    </citation>
    <scope>NUCLEOTIDE SEQUENCE [LARGE SCALE GENOMIC DNA]</scope>
    <source>
        <strain evidence="4">T30-4</strain>
    </source>
</reference>
<dbReference type="KEGG" id="pif:PITG_22726"/>
<evidence type="ECO:0000313" key="3">
    <source>
        <dbReference type="EMBL" id="EEY67156.1"/>
    </source>
</evidence>
<dbReference type="VEuPathDB" id="FungiDB:PITG_23220"/>
<dbReference type="GeneID" id="9479510"/>
<dbReference type="InParanoid" id="D0N0J3"/>
<dbReference type="RefSeq" id="XP_002905804.1">
    <property type="nucleotide sequence ID" value="XM_002905758.1"/>
</dbReference>
<dbReference type="EMBL" id="DS029263">
    <property type="protein sequence ID" value="EEY54702.1"/>
    <property type="molecule type" value="Genomic_DNA"/>
</dbReference>
<keyword evidence="4" id="KW-1185">Reference proteome</keyword>
<dbReference type="KEGG" id="pif:PITG_23220"/>
<gene>
    <name evidence="3" type="ORF">PITG_22726</name>
    <name evidence="2" type="ORF">PITG_23220</name>
</gene>
<dbReference type="Proteomes" id="UP000006643">
    <property type="component" value="Unassembled WGS sequence"/>
</dbReference>
<sequence>MRVNARGYLLIACVMAMYSVSNAQLQPESCFTEGCWNVDAKTAEKVAECCMAKGGRSADLLLCCMTSCQFGSPCL</sequence>
<dbReference type="RefSeq" id="XP_002894707.1">
    <property type="nucleotide sequence ID" value="XM_002894661.1"/>
</dbReference>
<dbReference type="VEuPathDB" id="FungiDB:PITG_22726"/>
<keyword evidence="1" id="KW-0732">Signal</keyword>
<dbReference type="AlphaFoldDB" id="D0N0J3"/>
<evidence type="ECO:0000313" key="2">
    <source>
        <dbReference type="EMBL" id="EEY54702.1"/>
    </source>
</evidence>
<accession>D0N0J3</accession>
<dbReference type="GeneID" id="9464732"/>
<feature type="chain" id="PRO_5010111047" evidence="1">
    <location>
        <begin position="24"/>
        <end position="75"/>
    </location>
</feature>
<dbReference type="HOGENOM" id="CLU_2676417_0_0_1"/>
<dbReference type="EMBL" id="DS028122">
    <property type="protein sequence ID" value="EEY67156.1"/>
    <property type="molecule type" value="Genomic_DNA"/>
</dbReference>